<evidence type="ECO:0000256" key="1">
    <source>
        <dbReference type="SAM" id="MobiDB-lite"/>
    </source>
</evidence>
<feature type="compositionally biased region" description="Basic and acidic residues" evidence="1">
    <location>
        <begin position="19"/>
        <end position="31"/>
    </location>
</feature>
<proteinExistence type="predicted"/>
<keyword evidence="2" id="KW-0472">Membrane</keyword>
<keyword evidence="2" id="KW-1133">Transmembrane helix</keyword>
<dbReference type="EMBL" id="CM029037">
    <property type="protein sequence ID" value="KAG2657582.1"/>
    <property type="molecule type" value="Genomic_DNA"/>
</dbReference>
<feature type="region of interest" description="Disordered" evidence="1">
    <location>
        <begin position="1"/>
        <end position="60"/>
    </location>
</feature>
<reference evidence="3 4" key="1">
    <citation type="submission" date="2020-05" db="EMBL/GenBank/DDBJ databases">
        <title>WGS assembly of Panicum virgatum.</title>
        <authorList>
            <person name="Lovell J.T."/>
            <person name="Jenkins J."/>
            <person name="Shu S."/>
            <person name="Juenger T.E."/>
            <person name="Schmutz J."/>
        </authorList>
    </citation>
    <scope>NUCLEOTIDE SEQUENCE [LARGE SCALE GENOMIC DNA]</scope>
    <source>
        <strain evidence="4">cv. AP13</strain>
    </source>
</reference>
<evidence type="ECO:0000256" key="2">
    <source>
        <dbReference type="SAM" id="Phobius"/>
    </source>
</evidence>
<keyword evidence="2" id="KW-0812">Transmembrane</keyword>
<protein>
    <submittedName>
        <fullName evidence="3">Uncharacterized protein</fullName>
    </submittedName>
</protein>
<comment type="caution">
    <text evidence="3">The sequence shown here is derived from an EMBL/GenBank/DDBJ whole genome shotgun (WGS) entry which is preliminary data.</text>
</comment>
<organism evidence="3 4">
    <name type="scientific">Panicum virgatum</name>
    <name type="common">Blackwell switchgrass</name>
    <dbReference type="NCBI Taxonomy" id="38727"/>
    <lineage>
        <taxon>Eukaryota</taxon>
        <taxon>Viridiplantae</taxon>
        <taxon>Streptophyta</taxon>
        <taxon>Embryophyta</taxon>
        <taxon>Tracheophyta</taxon>
        <taxon>Spermatophyta</taxon>
        <taxon>Magnoliopsida</taxon>
        <taxon>Liliopsida</taxon>
        <taxon>Poales</taxon>
        <taxon>Poaceae</taxon>
        <taxon>PACMAD clade</taxon>
        <taxon>Panicoideae</taxon>
        <taxon>Panicodae</taxon>
        <taxon>Paniceae</taxon>
        <taxon>Panicinae</taxon>
        <taxon>Panicum</taxon>
        <taxon>Panicum sect. Hiantes</taxon>
    </lineage>
</organism>
<name>A0A8T0X7P4_PANVG</name>
<evidence type="ECO:0000313" key="3">
    <source>
        <dbReference type="EMBL" id="KAG2657582.1"/>
    </source>
</evidence>
<evidence type="ECO:0000313" key="4">
    <source>
        <dbReference type="Proteomes" id="UP000823388"/>
    </source>
</evidence>
<feature type="transmembrane region" description="Helical" evidence="2">
    <location>
        <begin position="65"/>
        <end position="86"/>
    </location>
</feature>
<dbReference type="Proteomes" id="UP000823388">
    <property type="component" value="Chromosome 1K"/>
</dbReference>
<gene>
    <name evidence="3" type="ORF">PVAP13_1KG507350</name>
</gene>
<accession>A0A8T0X7P4</accession>
<sequence length="95" mass="10818">MRLPPSPHKCRASGRPAARHSERTNTQEARKALARRKRRERGGRRRPGTRGPHRPPVADAIRPRGVFQALVVGWWLVCLIRALLLFSARRTVSQP</sequence>
<dbReference type="AlphaFoldDB" id="A0A8T0X7P4"/>
<feature type="compositionally biased region" description="Basic residues" evidence="1">
    <location>
        <begin position="32"/>
        <end position="53"/>
    </location>
</feature>
<keyword evidence="4" id="KW-1185">Reference proteome</keyword>